<evidence type="ECO:0000313" key="1">
    <source>
        <dbReference type="EMBL" id="KAI8535290.1"/>
    </source>
</evidence>
<protein>
    <submittedName>
        <fullName evidence="1">Uncharacterized protein</fullName>
    </submittedName>
</protein>
<name>A0ACC0M369_RHOML</name>
<accession>A0ACC0M369</accession>
<evidence type="ECO:0000313" key="2">
    <source>
        <dbReference type="Proteomes" id="UP001062846"/>
    </source>
</evidence>
<dbReference type="Proteomes" id="UP001062846">
    <property type="component" value="Chromosome 10"/>
</dbReference>
<proteinExistence type="predicted"/>
<comment type="caution">
    <text evidence="1">The sequence shown here is derived from an EMBL/GenBank/DDBJ whole genome shotgun (WGS) entry which is preliminary data.</text>
</comment>
<gene>
    <name evidence="1" type="ORF">RHMOL_Rhmol10G0162300</name>
</gene>
<keyword evidence="2" id="KW-1185">Reference proteome</keyword>
<sequence length="72" mass="8094">MSIPELGIPSRSRARTRPIARSSLARWFHTVATIPCRPDAMSLSVSGTSCLRIWMLSTVHDGTGRRTDQRRE</sequence>
<reference evidence="1" key="1">
    <citation type="submission" date="2022-02" db="EMBL/GenBank/DDBJ databases">
        <title>Plant Genome Project.</title>
        <authorList>
            <person name="Zhang R.-G."/>
        </authorList>
    </citation>
    <scope>NUCLEOTIDE SEQUENCE</scope>
    <source>
        <strain evidence="1">AT1</strain>
    </source>
</reference>
<dbReference type="EMBL" id="CM046397">
    <property type="protein sequence ID" value="KAI8535290.1"/>
    <property type="molecule type" value="Genomic_DNA"/>
</dbReference>
<organism evidence="1 2">
    <name type="scientific">Rhododendron molle</name>
    <name type="common">Chinese azalea</name>
    <name type="synonym">Azalea mollis</name>
    <dbReference type="NCBI Taxonomy" id="49168"/>
    <lineage>
        <taxon>Eukaryota</taxon>
        <taxon>Viridiplantae</taxon>
        <taxon>Streptophyta</taxon>
        <taxon>Embryophyta</taxon>
        <taxon>Tracheophyta</taxon>
        <taxon>Spermatophyta</taxon>
        <taxon>Magnoliopsida</taxon>
        <taxon>eudicotyledons</taxon>
        <taxon>Gunneridae</taxon>
        <taxon>Pentapetalae</taxon>
        <taxon>asterids</taxon>
        <taxon>Ericales</taxon>
        <taxon>Ericaceae</taxon>
        <taxon>Ericoideae</taxon>
        <taxon>Rhodoreae</taxon>
        <taxon>Rhododendron</taxon>
    </lineage>
</organism>